<evidence type="ECO:0000259" key="8">
    <source>
        <dbReference type="PROSITE" id="PS50893"/>
    </source>
</evidence>
<dbReference type="SUPFAM" id="SSF90123">
    <property type="entry name" value="ABC transporter transmembrane region"/>
    <property type="match status" value="1"/>
</dbReference>
<dbReference type="InterPro" id="IPR039421">
    <property type="entry name" value="Type_1_exporter"/>
</dbReference>
<dbReference type="InterPro" id="IPR010128">
    <property type="entry name" value="ATPase_T1SS_PrtD-like"/>
</dbReference>
<evidence type="ECO:0000256" key="7">
    <source>
        <dbReference type="SAM" id="Phobius"/>
    </source>
</evidence>
<dbReference type="InterPro" id="IPR003439">
    <property type="entry name" value="ABC_transporter-like_ATP-bd"/>
</dbReference>
<dbReference type="RefSeq" id="WP_097070780.1">
    <property type="nucleotide sequence ID" value="NZ_OBMT01000011.1"/>
</dbReference>
<dbReference type="NCBIfam" id="TIGR01842">
    <property type="entry name" value="type_I_sec_PrtD"/>
    <property type="match status" value="1"/>
</dbReference>
<keyword evidence="6 7" id="KW-0472">Membrane</keyword>
<feature type="transmembrane region" description="Helical" evidence="7">
    <location>
        <begin position="61"/>
        <end position="78"/>
    </location>
</feature>
<feature type="transmembrane region" description="Helical" evidence="7">
    <location>
        <begin position="250"/>
        <end position="268"/>
    </location>
</feature>
<reference evidence="11" key="1">
    <citation type="submission" date="2017-08" db="EMBL/GenBank/DDBJ databases">
        <authorList>
            <person name="Varghese N."/>
            <person name="Submissions S."/>
        </authorList>
    </citation>
    <scope>NUCLEOTIDE SEQUENCE [LARGE SCALE GENOMIC DNA]</scope>
    <source>
        <strain evidence="11">JA276</strain>
    </source>
</reference>
<evidence type="ECO:0000256" key="5">
    <source>
        <dbReference type="ARBA" id="ARBA00022989"/>
    </source>
</evidence>
<dbReference type="GO" id="GO:0030256">
    <property type="term" value="C:type I protein secretion system complex"/>
    <property type="evidence" value="ECO:0007669"/>
    <property type="project" value="InterPro"/>
</dbReference>
<dbReference type="Pfam" id="PF00005">
    <property type="entry name" value="ABC_tran"/>
    <property type="match status" value="1"/>
</dbReference>
<dbReference type="InterPro" id="IPR036640">
    <property type="entry name" value="ABC1_TM_sf"/>
</dbReference>
<proteinExistence type="predicted"/>
<dbReference type="SMART" id="SM00382">
    <property type="entry name" value="AAA"/>
    <property type="match status" value="1"/>
</dbReference>
<dbReference type="GO" id="GO:0034040">
    <property type="term" value="F:ATPase-coupled lipid transmembrane transporter activity"/>
    <property type="evidence" value="ECO:0007669"/>
    <property type="project" value="TreeGrafter"/>
</dbReference>
<sequence>MKRDELAAGKAELRAARRQDRRLFWAVGLFSAFVNLLMLTGPLFMLQVYDRVLGARSVETLTALFLLVMFLFAAMGLLDHARARLAARIGARLQARLESRVFDAALRRNALAPNDSVSAAGLRDLDSINRCLSAPVFLALFDLPWVPIFLSAIFLFHPMLGLLSIGGGVFLIFATLLNQTLSARPLAEATGTQMRSDRLADQLRDEAELVQALGMRAAAFRRWQQARGRAVEASLGAADLGGSFSTFTRTFRLFLQSAILALGAWLVLQGQLTPGAMIAGSILMGRTLAPVEQAVAGWAVLARARDGWGRLALLLTATPPEQPRTPLPRPRAALEAQALTVVPPGAQVPTLRAVSFRVDPGQALGVIGPSGAGKSTLARAICGLWRPANGSLRLDGATLDQFDPDVLGHLVGYLPQRVGLFDGTIAENIARLAERPDPEMVVDAAKRAAAHQLILDLPEGYDTKVSQTGGRLSGGQIQRIGLARALYGNPVLLVLDEPNANLDNEGSQALNAAVRGMKAAGGAVLIMAHRPAAIAECDTLLVLDNGTRRAFGPREEVLKAMVQNAAELTRKPSPGGVA</sequence>
<dbReference type="EMBL" id="OBMT01000011">
    <property type="protein sequence ID" value="SOC14129.1"/>
    <property type="molecule type" value="Genomic_DNA"/>
</dbReference>
<keyword evidence="11" id="KW-1185">Reference proteome</keyword>
<evidence type="ECO:0000313" key="10">
    <source>
        <dbReference type="EMBL" id="SOC14129.1"/>
    </source>
</evidence>
<keyword evidence="3" id="KW-0547">Nucleotide-binding</keyword>
<name>A0A285T4F5_9RHOB</name>
<protein>
    <submittedName>
        <fullName evidence="10">ATP-binding cassette subfamily C protein</fullName>
    </submittedName>
</protein>
<dbReference type="InterPro" id="IPR017871">
    <property type="entry name" value="ABC_transporter-like_CS"/>
</dbReference>
<dbReference type="PROSITE" id="PS00211">
    <property type="entry name" value="ABC_TRANSPORTER_1"/>
    <property type="match status" value="1"/>
</dbReference>
<organism evidence="10 11">
    <name type="scientific">Rhodobacter maris</name>
    <dbReference type="NCBI Taxonomy" id="446682"/>
    <lineage>
        <taxon>Bacteria</taxon>
        <taxon>Pseudomonadati</taxon>
        <taxon>Pseudomonadota</taxon>
        <taxon>Alphaproteobacteria</taxon>
        <taxon>Rhodobacterales</taxon>
        <taxon>Rhodobacter group</taxon>
        <taxon>Rhodobacter</taxon>
    </lineage>
</organism>
<accession>A0A285T4F5</accession>
<evidence type="ECO:0000256" key="4">
    <source>
        <dbReference type="ARBA" id="ARBA00022840"/>
    </source>
</evidence>
<evidence type="ECO:0000259" key="9">
    <source>
        <dbReference type="PROSITE" id="PS50929"/>
    </source>
</evidence>
<dbReference type="SUPFAM" id="SSF52540">
    <property type="entry name" value="P-loop containing nucleoside triphosphate hydrolases"/>
    <property type="match status" value="1"/>
</dbReference>
<keyword evidence="5 7" id="KW-1133">Transmembrane helix</keyword>
<dbReference type="GO" id="GO:0140359">
    <property type="term" value="F:ABC-type transporter activity"/>
    <property type="evidence" value="ECO:0007669"/>
    <property type="project" value="InterPro"/>
</dbReference>
<dbReference type="AlphaFoldDB" id="A0A285T4F5"/>
<evidence type="ECO:0000256" key="3">
    <source>
        <dbReference type="ARBA" id="ARBA00022741"/>
    </source>
</evidence>
<feature type="domain" description="ABC transporter" evidence="8">
    <location>
        <begin position="334"/>
        <end position="570"/>
    </location>
</feature>
<gene>
    <name evidence="10" type="ORF">SAMN05877831_11197</name>
</gene>
<evidence type="ECO:0000313" key="11">
    <source>
        <dbReference type="Proteomes" id="UP000219111"/>
    </source>
</evidence>
<dbReference type="Proteomes" id="UP000219111">
    <property type="component" value="Unassembled WGS sequence"/>
</dbReference>
<dbReference type="GO" id="GO:0005524">
    <property type="term" value="F:ATP binding"/>
    <property type="evidence" value="ECO:0007669"/>
    <property type="project" value="UniProtKB-KW"/>
</dbReference>
<keyword evidence="4 10" id="KW-0067">ATP-binding</keyword>
<dbReference type="Gene3D" id="1.20.1560.10">
    <property type="entry name" value="ABC transporter type 1, transmembrane domain"/>
    <property type="match status" value="1"/>
</dbReference>
<dbReference type="PANTHER" id="PTHR24221">
    <property type="entry name" value="ATP-BINDING CASSETTE SUB-FAMILY B"/>
    <property type="match status" value="1"/>
</dbReference>
<dbReference type="PROSITE" id="PS50893">
    <property type="entry name" value="ABC_TRANSPORTER_2"/>
    <property type="match status" value="1"/>
</dbReference>
<dbReference type="GO" id="GO:0030253">
    <property type="term" value="P:protein secretion by the type I secretion system"/>
    <property type="evidence" value="ECO:0007669"/>
    <property type="project" value="InterPro"/>
</dbReference>
<dbReference type="OrthoDB" id="9808328at2"/>
<feature type="domain" description="ABC transmembrane type-1" evidence="9">
    <location>
        <begin position="25"/>
        <end position="303"/>
    </location>
</feature>
<dbReference type="PROSITE" id="PS50929">
    <property type="entry name" value="ABC_TM1F"/>
    <property type="match status" value="1"/>
</dbReference>
<evidence type="ECO:0000256" key="1">
    <source>
        <dbReference type="ARBA" id="ARBA00004651"/>
    </source>
</evidence>
<feature type="transmembrane region" description="Helical" evidence="7">
    <location>
        <begin position="160"/>
        <end position="177"/>
    </location>
</feature>
<dbReference type="InterPro" id="IPR027417">
    <property type="entry name" value="P-loop_NTPase"/>
</dbReference>
<comment type="subcellular location">
    <subcellularLocation>
        <location evidence="1">Cell membrane</location>
        <topology evidence="1">Multi-pass membrane protein</topology>
    </subcellularLocation>
</comment>
<dbReference type="PANTHER" id="PTHR24221:SF248">
    <property type="entry name" value="ABC TRANSPORTER TRANSMEMBRANE REGION"/>
    <property type="match status" value="1"/>
</dbReference>
<dbReference type="InterPro" id="IPR011527">
    <property type="entry name" value="ABC1_TM_dom"/>
</dbReference>
<dbReference type="GO" id="GO:0005886">
    <property type="term" value="C:plasma membrane"/>
    <property type="evidence" value="ECO:0007669"/>
    <property type="project" value="UniProtKB-SubCell"/>
</dbReference>
<keyword evidence="2 7" id="KW-0812">Transmembrane</keyword>
<evidence type="ECO:0000256" key="2">
    <source>
        <dbReference type="ARBA" id="ARBA00022692"/>
    </source>
</evidence>
<dbReference type="Pfam" id="PF00664">
    <property type="entry name" value="ABC_membrane"/>
    <property type="match status" value="1"/>
</dbReference>
<dbReference type="Gene3D" id="3.40.50.300">
    <property type="entry name" value="P-loop containing nucleotide triphosphate hydrolases"/>
    <property type="match status" value="1"/>
</dbReference>
<evidence type="ECO:0000256" key="6">
    <source>
        <dbReference type="ARBA" id="ARBA00023136"/>
    </source>
</evidence>
<dbReference type="GO" id="GO:0016887">
    <property type="term" value="F:ATP hydrolysis activity"/>
    <property type="evidence" value="ECO:0007669"/>
    <property type="project" value="InterPro"/>
</dbReference>
<feature type="transmembrane region" description="Helical" evidence="7">
    <location>
        <begin position="132"/>
        <end position="154"/>
    </location>
</feature>
<feature type="transmembrane region" description="Helical" evidence="7">
    <location>
        <begin position="23"/>
        <end position="49"/>
    </location>
</feature>
<dbReference type="InterPro" id="IPR003593">
    <property type="entry name" value="AAA+_ATPase"/>
</dbReference>